<organism evidence="2 3">
    <name type="scientific">Leucobacter exalbidus</name>
    <dbReference type="NCBI Taxonomy" id="662960"/>
    <lineage>
        <taxon>Bacteria</taxon>
        <taxon>Bacillati</taxon>
        <taxon>Actinomycetota</taxon>
        <taxon>Actinomycetes</taxon>
        <taxon>Micrococcales</taxon>
        <taxon>Microbacteriaceae</taxon>
        <taxon>Leucobacter</taxon>
    </lineage>
</organism>
<dbReference type="AlphaFoldDB" id="A0A940T5X6"/>
<dbReference type="Proteomes" id="UP000675163">
    <property type="component" value="Unassembled WGS sequence"/>
</dbReference>
<sequence>MFGWIGVFATAFVLIVCATMLGEDDTALAGVIVAGAAFCATIAAMIVCPRPWRRFLPPSLQARRHLAGMREYIRLAEADRLRVLQSPQGAVRVPAAEGFERLHVYEQLLPYAMLFNLETEWAEVLRIEAARIDTDAFGADDAFVALELISATLQIAAAAGHLVEALGSAGQLVDAGGSVLEGIGDLLSI</sequence>
<gene>
    <name evidence="2" type="ORF">JOF28_001648</name>
</gene>
<evidence type="ECO:0000313" key="3">
    <source>
        <dbReference type="Proteomes" id="UP000675163"/>
    </source>
</evidence>
<reference evidence="2" key="1">
    <citation type="submission" date="2021-02" db="EMBL/GenBank/DDBJ databases">
        <title>Sequencing the genomes of 1000 actinobacteria strains.</title>
        <authorList>
            <person name="Klenk H.-P."/>
        </authorList>
    </citation>
    <scope>NUCLEOTIDE SEQUENCE</scope>
    <source>
        <strain evidence="2">DSM 22850</strain>
    </source>
</reference>
<keyword evidence="1" id="KW-0812">Transmembrane</keyword>
<protein>
    <submittedName>
        <fullName evidence="2">Uncharacterized protein</fullName>
    </submittedName>
</protein>
<name>A0A940T5X6_9MICO</name>
<keyword evidence="3" id="KW-1185">Reference proteome</keyword>
<evidence type="ECO:0000313" key="2">
    <source>
        <dbReference type="EMBL" id="MBP1326416.1"/>
    </source>
</evidence>
<keyword evidence="1" id="KW-1133">Transmembrane helix</keyword>
<dbReference type="EMBL" id="JAFIDA010000001">
    <property type="protein sequence ID" value="MBP1326416.1"/>
    <property type="molecule type" value="Genomic_DNA"/>
</dbReference>
<proteinExistence type="predicted"/>
<keyword evidence="1" id="KW-0472">Membrane</keyword>
<comment type="caution">
    <text evidence="2">The sequence shown here is derived from an EMBL/GenBank/DDBJ whole genome shotgun (WGS) entry which is preliminary data.</text>
</comment>
<feature type="transmembrane region" description="Helical" evidence="1">
    <location>
        <begin position="28"/>
        <end position="48"/>
    </location>
</feature>
<accession>A0A940T5X6</accession>
<dbReference type="RefSeq" id="WP_209705318.1">
    <property type="nucleotide sequence ID" value="NZ_JAFIDA010000001.1"/>
</dbReference>
<evidence type="ECO:0000256" key="1">
    <source>
        <dbReference type="SAM" id="Phobius"/>
    </source>
</evidence>